<comment type="caution">
    <text evidence="2">The sequence shown here is derived from an EMBL/GenBank/DDBJ whole genome shotgun (WGS) entry which is preliminary data.</text>
</comment>
<accession>A0A0R2MWQ1</accession>
<dbReference type="SUPFAM" id="SSF56112">
    <property type="entry name" value="Protein kinase-like (PK-like)"/>
    <property type="match status" value="1"/>
</dbReference>
<organism evidence="2 3">
    <name type="scientific">Lacticaseibacillus saniviri JCM 17471 = DSM 24301</name>
    <dbReference type="NCBI Taxonomy" id="1293598"/>
    <lineage>
        <taxon>Bacteria</taxon>
        <taxon>Bacillati</taxon>
        <taxon>Bacillota</taxon>
        <taxon>Bacilli</taxon>
        <taxon>Lactobacillales</taxon>
        <taxon>Lactobacillaceae</taxon>
        <taxon>Lacticaseibacillus</taxon>
    </lineage>
</organism>
<dbReference type="STRING" id="1293598.IV56_GL000945"/>
<dbReference type="PATRIC" id="fig|1293598.4.peg.995"/>
<gene>
    <name evidence="2" type="ORF">IV56_GL000945</name>
</gene>
<evidence type="ECO:0000313" key="2">
    <source>
        <dbReference type="EMBL" id="KRO16672.1"/>
    </source>
</evidence>
<dbReference type="PANTHER" id="PTHR40086:SF1">
    <property type="entry name" value="CELL CYCLE REGULATOR CCRZ"/>
    <property type="match status" value="1"/>
</dbReference>
<dbReference type="PANTHER" id="PTHR40086">
    <property type="entry name" value="PHOSPHOTRANSFERASE YTMP-RELATED"/>
    <property type="match status" value="1"/>
</dbReference>
<feature type="domain" description="Aminoglycoside phosphotransferase" evidence="1">
    <location>
        <begin position="39"/>
        <end position="216"/>
    </location>
</feature>
<dbReference type="GO" id="GO:0016740">
    <property type="term" value="F:transferase activity"/>
    <property type="evidence" value="ECO:0007669"/>
    <property type="project" value="UniProtKB-KW"/>
</dbReference>
<evidence type="ECO:0000313" key="3">
    <source>
        <dbReference type="Proteomes" id="UP000050969"/>
    </source>
</evidence>
<protein>
    <submittedName>
        <fullName evidence="2">Aminoglycoside phosphotransferase</fullName>
    </submittedName>
</protein>
<dbReference type="EMBL" id="JQCE01000034">
    <property type="protein sequence ID" value="KRO16672.1"/>
    <property type="molecule type" value="Genomic_DNA"/>
</dbReference>
<dbReference type="InterPro" id="IPR052077">
    <property type="entry name" value="CcrZ_PhaseVar_Mediator"/>
</dbReference>
<name>A0A0R2MWQ1_9LACO</name>
<dbReference type="Gene3D" id="3.90.1200.10">
    <property type="match status" value="1"/>
</dbReference>
<dbReference type="InterPro" id="IPR002575">
    <property type="entry name" value="Aminoglycoside_PTrfase"/>
</dbReference>
<evidence type="ECO:0000259" key="1">
    <source>
        <dbReference type="Pfam" id="PF01636"/>
    </source>
</evidence>
<keyword evidence="3" id="KW-1185">Reference proteome</keyword>
<keyword evidence="2" id="KW-0808">Transferase</keyword>
<reference evidence="2 3" key="1">
    <citation type="journal article" date="2015" name="Genome Announc.">
        <title>Expanding the biotechnology potential of lactobacilli through comparative genomics of 213 strains and associated genera.</title>
        <authorList>
            <person name="Sun Z."/>
            <person name="Harris H.M."/>
            <person name="McCann A."/>
            <person name="Guo C."/>
            <person name="Argimon S."/>
            <person name="Zhang W."/>
            <person name="Yang X."/>
            <person name="Jeffery I.B."/>
            <person name="Cooney J.C."/>
            <person name="Kagawa T.F."/>
            <person name="Liu W."/>
            <person name="Song Y."/>
            <person name="Salvetti E."/>
            <person name="Wrobel A."/>
            <person name="Rasinkangas P."/>
            <person name="Parkhill J."/>
            <person name="Rea M.C."/>
            <person name="O'Sullivan O."/>
            <person name="Ritari J."/>
            <person name="Douillard F.P."/>
            <person name="Paul Ross R."/>
            <person name="Yang R."/>
            <person name="Briner A.E."/>
            <person name="Felis G.E."/>
            <person name="de Vos W.M."/>
            <person name="Barrangou R."/>
            <person name="Klaenhammer T.R."/>
            <person name="Caufield P.W."/>
            <person name="Cui Y."/>
            <person name="Zhang H."/>
            <person name="O'Toole P.W."/>
        </authorList>
    </citation>
    <scope>NUCLEOTIDE SEQUENCE [LARGE SCALE GENOMIC DNA]</scope>
    <source>
        <strain evidence="2 3">DSM 24301</strain>
    </source>
</reference>
<dbReference type="AlphaFoldDB" id="A0A0R2MWQ1"/>
<dbReference type="InterPro" id="IPR011009">
    <property type="entry name" value="Kinase-like_dom_sf"/>
</dbReference>
<dbReference type="Pfam" id="PF01636">
    <property type="entry name" value="APH"/>
    <property type="match status" value="1"/>
</dbReference>
<proteinExistence type="predicted"/>
<dbReference type="RefSeq" id="WP_056992902.1">
    <property type="nucleotide sequence ID" value="NZ_JQCE01000034.1"/>
</dbReference>
<sequence length="259" mass="29609">MDFDLDASWSIKPAGGTTGTAFIGIHANEKYFLKRNASPFLAALSVEHVTPKLIWTKRIVTGDVLTAQEWLDGRTLKRFEMDNRQVARLLGRVHNSDLLKKMLTRMGGAPEEPKTFLNRLALDTAVKQMPVVQRGLSFLQQLPEAPRAYRVCHGDLSHKNWLISNQKQLYLVDWDQAVLSDVAYDLSFILVNYVARPRWEHWLHTYGAALTPALERRISWYGVYHLVNEINQFYLEQRQDAVQHTVARLEALLANAAEA</sequence>
<dbReference type="Proteomes" id="UP000050969">
    <property type="component" value="Unassembled WGS sequence"/>
</dbReference>